<evidence type="ECO:0000259" key="12">
    <source>
        <dbReference type="Pfam" id="PF21185"/>
    </source>
</evidence>
<dbReference type="Gene3D" id="3.40.50.300">
    <property type="entry name" value="P-loop containing nucleotide triphosphate hydrolases"/>
    <property type="match status" value="3"/>
</dbReference>
<dbReference type="GO" id="GO:0006310">
    <property type="term" value="P:DNA recombination"/>
    <property type="evidence" value="ECO:0007669"/>
    <property type="project" value="InterPro"/>
</dbReference>
<evidence type="ECO:0000256" key="7">
    <source>
        <dbReference type="ARBA" id="ARBA00022840"/>
    </source>
</evidence>
<evidence type="ECO:0000256" key="3">
    <source>
        <dbReference type="ARBA" id="ARBA00022763"/>
    </source>
</evidence>
<evidence type="ECO:0000256" key="8">
    <source>
        <dbReference type="ARBA" id="ARBA00023125"/>
    </source>
</evidence>
<keyword evidence="6" id="KW-0269">Exonuclease</keyword>
<evidence type="ECO:0000256" key="9">
    <source>
        <dbReference type="ARBA" id="ARBA00023204"/>
    </source>
</evidence>
<dbReference type="InterPro" id="IPR027417">
    <property type="entry name" value="P-loop_NTPase"/>
</dbReference>
<dbReference type="Pfam" id="PF21185">
    <property type="entry name" value="RecD_N"/>
    <property type="match status" value="1"/>
</dbReference>
<gene>
    <name evidence="13" type="primary">recD</name>
    <name evidence="13" type="ORF">IEN85_11530</name>
</gene>
<dbReference type="RefSeq" id="WP_191617239.1">
    <property type="nucleotide sequence ID" value="NZ_JACYFG010000032.1"/>
</dbReference>
<dbReference type="GO" id="GO:0017116">
    <property type="term" value="F:single-stranded DNA helicase activity"/>
    <property type="evidence" value="ECO:0007669"/>
    <property type="project" value="TreeGrafter"/>
</dbReference>
<dbReference type="CDD" id="cd17933">
    <property type="entry name" value="DEXSc_RecD-like"/>
    <property type="match status" value="1"/>
</dbReference>
<dbReference type="GO" id="GO:0006302">
    <property type="term" value="P:double-strand break repair"/>
    <property type="evidence" value="ECO:0007669"/>
    <property type="project" value="InterPro"/>
</dbReference>
<sequence>MIKERDEFSVLNEHPFTASDRMLVRHLREDWGESGYWILLAAAFCNLAVREGHTYLDLANPNFNTVSPPRSWPGTDRWTELLAVSPIVQHEACEEDKPLVLSSGSCLYLEKYYSYERKLAARIRQRALDSSVASANPDPVQRAADQSFFVITGGPGTGKTTLALRYLDRLLDAWEGDRPARFAAIAPTGKAAARLSESIANGVKCMDVSASRKDELLSVPCLTIHRLLGSLPHRSSFRRNRKHPLRYDTLVIDESSMIDLPLMMRLFEALPDSCQVLLLGDKDQLASVDVGSVLSDILKAAETERSALRHAVERLSKTYRFSEDSGIYQLCNDAKQGNWEHFSSFLKSPSPDVSFHRLEPESKRIPQGLVERGIERHRRLSTASEPAAALARLGESMMLSPTRSGPFGTLEYNRLVRSRILRDLGHEGHETIPLAGEPIIVLENDYELELFNGDLGLLWQEDELLFACFESADGGYRRFRVSELPRHESAFALTIHKSQGSEFESVDCLFGPEASQNLTRELIYTAFSRAKRQLTLFADLKSLEGGIGRQALRATRLAELLGDQQELSASNPS</sequence>
<dbReference type="EMBL" id="JACYFG010000032">
    <property type="protein sequence ID" value="MBD5780123.1"/>
    <property type="molecule type" value="Genomic_DNA"/>
</dbReference>
<dbReference type="GO" id="GO:0009338">
    <property type="term" value="C:exodeoxyribonuclease V complex"/>
    <property type="evidence" value="ECO:0007669"/>
    <property type="project" value="InterPro"/>
</dbReference>
<evidence type="ECO:0000313" key="13">
    <source>
        <dbReference type="EMBL" id="MBD5780123.1"/>
    </source>
</evidence>
<comment type="caution">
    <text evidence="13">The sequence shown here is derived from an EMBL/GenBank/DDBJ whole genome shotgun (WGS) entry which is preliminary data.</text>
</comment>
<reference evidence="13" key="1">
    <citation type="submission" date="2020-09" db="EMBL/GenBank/DDBJ databases">
        <title>Pelagicoccus enzymogenes sp. nov. with an EPS production, isolated from marine sediment.</title>
        <authorList>
            <person name="Feng X."/>
        </authorList>
    </citation>
    <scope>NUCLEOTIDE SEQUENCE</scope>
    <source>
        <strain evidence="13">NFK12</strain>
    </source>
</reference>
<dbReference type="InterPro" id="IPR050534">
    <property type="entry name" value="Coronavir_polyprotein_1ab"/>
</dbReference>
<dbReference type="Gene3D" id="1.10.10.1020">
    <property type="entry name" value="RecBCD complex, subunit RecD, N-terminal domain"/>
    <property type="match status" value="1"/>
</dbReference>
<keyword evidence="3" id="KW-0227">DNA damage</keyword>
<dbReference type="GO" id="GO:0008854">
    <property type="term" value="F:exodeoxyribonuclease V activity"/>
    <property type="evidence" value="ECO:0007669"/>
    <property type="project" value="UniProtKB-EC"/>
</dbReference>
<keyword evidence="4 13" id="KW-0378">Hydrolase</keyword>
<organism evidence="13 14">
    <name type="scientific">Pelagicoccus enzymogenes</name>
    <dbReference type="NCBI Taxonomy" id="2773457"/>
    <lineage>
        <taxon>Bacteria</taxon>
        <taxon>Pseudomonadati</taxon>
        <taxon>Verrucomicrobiota</taxon>
        <taxon>Opitutia</taxon>
        <taxon>Puniceicoccales</taxon>
        <taxon>Pelagicoccaceae</taxon>
        <taxon>Pelagicoccus</taxon>
    </lineage>
</organism>
<dbReference type="AlphaFoldDB" id="A0A927FAZ3"/>
<keyword evidence="5" id="KW-0347">Helicase</keyword>
<name>A0A927FAZ3_9BACT</name>
<dbReference type="Pfam" id="PF13245">
    <property type="entry name" value="AAA_19"/>
    <property type="match status" value="1"/>
</dbReference>
<dbReference type="SUPFAM" id="SSF52540">
    <property type="entry name" value="P-loop containing nucleoside triphosphate hydrolases"/>
    <property type="match status" value="2"/>
</dbReference>
<dbReference type="Proteomes" id="UP000622317">
    <property type="component" value="Unassembled WGS sequence"/>
</dbReference>
<dbReference type="PANTHER" id="PTHR43788:SF6">
    <property type="entry name" value="DNA HELICASE B"/>
    <property type="match status" value="1"/>
</dbReference>
<keyword evidence="10" id="KW-0413">Isomerase</keyword>
<dbReference type="InterPro" id="IPR049550">
    <property type="entry name" value="RecD_N"/>
</dbReference>
<evidence type="ECO:0000256" key="10">
    <source>
        <dbReference type="ARBA" id="ARBA00023235"/>
    </source>
</evidence>
<dbReference type="CDD" id="cd18809">
    <property type="entry name" value="SF1_C_RecD"/>
    <property type="match status" value="1"/>
</dbReference>
<protein>
    <submittedName>
        <fullName evidence="13">Exodeoxyribonuclease V subunit alpha</fullName>
        <ecNumber evidence="13">3.1.11.5</ecNumber>
    </submittedName>
</protein>
<keyword evidence="14" id="KW-1185">Reference proteome</keyword>
<feature type="domain" description="RecBCD enzyme subunit RecD N-terminal" evidence="12">
    <location>
        <begin position="16"/>
        <end position="108"/>
    </location>
</feature>
<dbReference type="EC" id="3.1.11.5" evidence="13"/>
<dbReference type="NCBIfam" id="TIGR01447">
    <property type="entry name" value="recD"/>
    <property type="match status" value="1"/>
</dbReference>
<keyword evidence="8" id="KW-0238">DNA-binding</keyword>
<dbReference type="PANTHER" id="PTHR43788">
    <property type="entry name" value="DNA2/NAM7 HELICASE FAMILY MEMBER"/>
    <property type="match status" value="1"/>
</dbReference>
<evidence type="ECO:0000256" key="6">
    <source>
        <dbReference type="ARBA" id="ARBA00022839"/>
    </source>
</evidence>
<evidence type="ECO:0000256" key="5">
    <source>
        <dbReference type="ARBA" id="ARBA00022806"/>
    </source>
</evidence>
<dbReference type="InterPro" id="IPR041851">
    <property type="entry name" value="RecD_N_sf"/>
</dbReference>
<dbReference type="Pfam" id="PF13538">
    <property type="entry name" value="UvrD_C_2"/>
    <property type="match status" value="1"/>
</dbReference>
<dbReference type="GO" id="GO:0005524">
    <property type="term" value="F:ATP binding"/>
    <property type="evidence" value="ECO:0007669"/>
    <property type="project" value="UniProtKB-KW"/>
</dbReference>
<dbReference type="GO" id="GO:0003677">
    <property type="term" value="F:DNA binding"/>
    <property type="evidence" value="ECO:0007669"/>
    <property type="project" value="UniProtKB-KW"/>
</dbReference>
<dbReference type="HAMAP" id="MF_01487">
    <property type="entry name" value="RecD"/>
    <property type="match status" value="1"/>
</dbReference>
<evidence type="ECO:0000259" key="11">
    <source>
        <dbReference type="Pfam" id="PF13538"/>
    </source>
</evidence>
<accession>A0A927FAZ3</accession>
<proteinExistence type="inferred from homology"/>
<keyword evidence="7" id="KW-0067">ATP-binding</keyword>
<keyword evidence="9" id="KW-0234">DNA repair</keyword>
<dbReference type="InterPro" id="IPR027785">
    <property type="entry name" value="UvrD-like_helicase_C"/>
</dbReference>
<feature type="domain" description="UvrD-like helicase C-terminal" evidence="11">
    <location>
        <begin position="490"/>
        <end position="536"/>
    </location>
</feature>
<evidence type="ECO:0000313" key="14">
    <source>
        <dbReference type="Proteomes" id="UP000622317"/>
    </source>
</evidence>
<keyword evidence="2" id="KW-0547">Nucleotide-binding</keyword>
<evidence type="ECO:0000256" key="2">
    <source>
        <dbReference type="ARBA" id="ARBA00022741"/>
    </source>
</evidence>
<keyword evidence="1" id="KW-0540">Nuclease</keyword>
<evidence type="ECO:0000256" key="4">
    <source>
        <dbReference type="ARBA" id="ARBA00022801"/>
    </source>
</evidence>
<evidence type="ECO:0000256" key="1">
    <source>
        <dbReference type="ARBA" id="ARBA00022722"/>
    </source>
</evidence>
<dbReference type="InterPro" id="IPR006344">
    <property type="entry name" value="RecD"/>
</dbReference>